<organism evidence="1">
    <name type="scientific">Rhizobium leguminosarum bv. trifolii</name>
    <dbReference type="NCBI Taxonomy" id="386"/>
    <lineage>
        <taxon>Bacteria</taxon>
        <taxon>Pseudomonadati</taxon>
        <taxon>Pseudomonadota</taxon>
        <taxon>Alphaproteobacteria</taxon>
        <taxon>Hyphomicrobiales</taxon>
        <taxon>Rhizobiaceae</taxon>
        <taxon>Rhizobium/Agrobacterium group</taxon>
        <taxon>Rhizobium</taxon>
    </lineage>
</organism>
<dbReference type="RefSeq" id="WP_065277408.1">
    <property type="nucleotide sequence ID" value="NZ_MAMO01000149.1"/>
</dbReference>
<name>A0A1B8R6Q9_RHILT</name>
<reference evidence="1" key="2">
    <citation type="journal article" date="2016" name="Front. Microbiol.">
        <title>The Regulatory Protein RosR Affects Rhizobium leguminosarum bv. trifolii Protein Profiles, Cell Surface Properties, and Symbiosis with Clover.</title>
        <authorList>
            <person name="Rachwal K."/>
            <person name="Boguszewska A."/>
            <person name="Kopcinska J."/>
            <person name="Karas M."/>
            <person name="Tchorzewski M."/>
            <person name="Janczarek M."/>
        </authorList>
    </citation>
    <scope>NUCLEOTIDE SEQUENCE</scope>
    <source>
        <strain evidence="1">Rt24.2</strain>
    </source>
</reference>
<dbReference type="EMBL" id="KX490283">
    <property type="protein sequence ID" value="AOO92647.1"/>
    <property type="molecule type" value="Genomic_DNA"/>
</dbReference>
<evidence type="ECO:0000313" key="1">
    <source>
        <dbReference type="EMBL" id="AOO92647.1"/>
    </source>
</evidence>
<proteinExistence type="predicted"/>
<protein>
    <submittedName>
        <fullName evidence="1">Uncharacterized protein</fullName>
    </submittedName>
</protein>
<sequence length="162" mass="17071">MDAFLYRIKAAQRDLIERCGGIMRAVEKSGYSKSEVGRWNNGSEPDLMPVGAIAMLERDCGQPLVTAVLAEANGRRLTDPDEARCAEINVLTSHAELMRQSAEVANAIAMAISDGQMTPAEATTADRLASGLERAASDLRQALAVIKASGGAKAGLKIVGGE</sequence>
<reference evidence="1" key="1">
    <citation type="journal article" date="2015" name="BMC Genomics">
        <title>Transcriptome profiling of a Rhizobium leguminosarum bv. trifolii rosR mutant reveals the role of the transcriptional regulator RosR in motility, synthesis of cell-surface components, and other cellular processes.</title>
        <authorList>
            <person name="Rachwal K."/>
            <person name="Matczynska E."/>
            <person name="Janczarek M."/>
        </authorList>
    </citation>
    <scope>NUCLEOTIDE SEQUENCE</scope>
    <source>
        <strain evidence="1">Rt24.2</strain>
    </source>
</reference>
<dbReference type="AlphaFoldDB" id="A0A1B8R6Q9"/>
<accession>A0A1B8R6Q9</accession>